<comment type="function">
    <text evidence="1">Alpha-L-fucosidase is responsible for hydrolyzing the alpha-1,6-linked fucose joined to the reducing-end N-acetylglucosamine of the carbohydrate moieties of glycoproteins.</text>
</comment>
<dbReference type="PANTHER" id="PTHR10030:SF37">
    <property type="entry name" value="ALPHA-L-FUCOSIDASE-RELATED"/>
    <property type="match status" value="1"/>
</dbReference>
<dbReference type="PIRSF" id="PIRSF001092">
    <property type="entry name" value="Alpha-L-fucosidase"/>
    <property type="match status" value="1"/>
</dbReference>
<organism evidence="8 9">
    <name type="scientific">Dokdonella soli</name>
    <dbReference type="NCBI Taxonomy" id="529810"/>
    <lineage>
        <taxon>Bacteria</taxon>
        <taxon>Pseudomonadati</taxon>
        <taxon>Pseudomonadota</taxon>
        <taxon>Gammaproteobacteria</taxon>
        <taxon>Lysobacterales</taxon>
        <taxon>Rhodanobacteraceae</taxon>
        <taxon>Dokdonella</taxon>
    </lineage>
</organism>
<gene>
    <name evidence="8" type="ORF">GCM10009105_32450</name>
</gene>
<dbReference type="PANTHER" id="PTHR10030">
    <property type="entry name" value="ALPHA-L-FUCOSIDASE"/>
    <property type="match status" value="1"/>
</dbReference>
<accession>A0ABP3U069</accession>
<evidence type="ECO:0000259" key="7">
    <source>
        <dbReference type="Pfam" id="PF01120"/>
    </source>
</evidence>
<dbReference type="Proteomes" id="UP001501523">
    <property type="component" value="Unassembled WGS sequence"/>
</dbReference>
<dbReference type="SUPFAM" id="SSF51445">
    <property type="entry name" value="(Trans)glycosidases"/>
    <property type="match status" value="1"/>
</dbReference>
<evidence type="ECO:0000256" key="1">
    <source>
        <dbReference type="ARBA" id="ARBA00004071"/>
    </source>
</evidence>
<proteinExistence type="inferred from homology"/>
<name>A0ABP3U069_9GAMM</name>
<dbReference type="EMBL" id="BAAAEU010000024">
    <property type="protein sequence ID" value="GAA0721802.1"/>
    <property type="molecule type" value="Genomic_DNA"/>
</dbReference>
<keyword evidence="9" id="KW-1185">Reference proteome</keyword>
<evidence type="ECO:0000256" key="4">
    <source>
        <dbReference type="ARBA" id="ARBA00022729"/>
    </source>
</evidence>
<evidence type="ECO:0000313" key="8">
    <source>
        <dbReference type="EMBL" id="GAA0721802.1"/>
    </source>
</evidence>
<dbReference type="EC" id="3.2.1.51" evidence="3"/>
<dbReference type="InterPro" id="IPR017853">
    <property type="entry name" value="GH"/>
</dbReference>
<dbReference type="Gene3D" id="3.20.20.80">
    <property type="entry name" value="Glycosidases"/>
    <property type="match status" value="1"/>
</dbReference>
<keyword evidence="6" id="KW-0326">Glycosidase</keyword>
<dbReference type="Pfam" id="PF01120">
    <property type="entry name" value="Alpha_L_fucos"/>
    <property type="match status" value="1"/>
</dbReference>
<reference evidence="9" key="1">
    <citation type="journal article" date="2019" name="Int. J. Syst. Evol. Microbiol.">
        <title>The Global Catalogue of Microorganisms (GCM) 10K type strain sequencing project: providing services to taxonomists for standard genome sequencing and annotation.</title>
        <authorList>
            <consortium name="The Broad Institute Genomics Platform"/>
            <consortium name="The Broad Institute Genome Sequencing Center for Infectious Disease"/>
            <person name="Wu L."/>
            <person name="Ma J."/>
        </authorList>
    </citation>
    <scope>NUCLEOTIDE SEQUENCE [LARGE SCALE GENOMIC DNA]</scope>
    <source>
        <strain evidence="9">JCM 15421</strain>
    </source>
</reference>
<dbReference type="InterPro" id="IPR000933">
    <property type="entry name" value="Glyco_hydro_29"/>
</dbReference>
<dbReference type="SMART" id="SM00812">
    <property type="entry name" value="Alpha_L_fucos"/>
    <property type="match status" value="1"/>
</dbReference>
<evidence type="ECO:0000313" key="9">
    <source>
        <dbReference type="Proteomes" id="UP001501523"/>
    </source>
</evidence>
<evidence type="ECO:0000256" key="5">
    <source>
        <dbReference type="ARBA" id="ARBA00022801"/>
    </source>
</evidence>
<dbReference type="InterPro" id="IPR057739">
    <property type="entry name" value="Glyco_hydro_29_N"/>
</dbReference>
<keyword evidence="5" id="KW-0378">Hydrolase</keyword>
<evidence type="ECO:0000256" key="6">
    <source>
        <dbReference type="ARBA" id="ARBA00023295"/>
    </source>
</evidence>
<protein>
    <recommendedName>
        <fullName evidence="3">alpha-L-fucosidase</fullName>
        <ecNumber evidence="3">3.2.1.51</ecNumber>
    </recommendedName>
</protein>
<dbReference type="InterPro" id="IPR016286">
    <property type="entry name" value="FUC_metazoa-typ"/>
</dbReference>
<dbReference type="PRINTS" id="PR00741">
    <property type="entry name" value="GLHYDRLASE29"/>
</dbReference>
<evidence type="ECO:0000256" key="3">
    <source>
        <dbReference type="ARBA" id="ARBA00012662"/>
    </source>
</evidence>
<sequence length="344" mass="38828">MLTGKHHDGVALWDSKQGINVARDTPAHRDLVKPFVDALRKDDLKVGLYYSLIDWSYPDYPAMTKTLTRYSNDPVRWNRFVDYYQGQLQEIAQRYNPDLYWFDGDWEHSAVEWHADDTRKLLLARNPNAILNSRLVGHGDYATPEQGVPIVRPDAKYWELCMTMNDSWGYQPHDHAYKTPNQLIRILADTISMGGNLLLDIGPRADGTIPDEQVKILKEIGRWTAKHQEAIYATEAGIPKDYYYGDSALSKDKTTLYLFVDGKPSGPVLVKGLKNKVLRARVVGNGTKLATVVVGKAYWSKVPGLLYIDVPADTLDPQVTILALLLDGPVDLFREEVKAIESNG</sequence>
<evidence type="ECO:0000256" key="2">
    <source>
        <dbReference type="ARBA" id="ARBA00007951"/>
    </source>
</evidence>
<feature type="domain" description="Glycoside hydrolase family 29 N-terminal" evidence="7">
    <location>
        <begin position="2"/>
        <end position="228"/>
    </location>
</feature>
<keyword evidence="4" id="KW-0732">Signal</keyword>
<comment type="similarity">
    <text evidence="2">Belongs to the glycosyl hydrolase 29 family.</text>
</comment>
<comment type="caution">
    <text evidence="8">The sequence shown here is derived from an EMBL/GenBank/DDBJ whole genome shotgun (WGS) entry which is preliminary data.</text>
</comment>